<comment type="caution">
    <text evidence="1">The sequence shown here is derived from an EMBL/GenBank/DDBJ whole genome shotgun (WGS) entry which is preliminary data.</text>
</comment>
<dbReference type="OrthoDB" id="2343925at2759"/>
<sequence length="266" mass="30245">MFEIDGDMIEKMTNVFGQLPILQYLSKPTITLANYEAAIYTGHLNQVRVDIFPRDDMGMSADNYLDYIPIAWTTINAANNFQLSGEEMWETMVISMLNYQVDEYMECVVARLDISRLQDLEMSIGTEVRNTGPQAESSLSLYSTKLQPTNLTLPRSDQSSPSKDLESTNVAEVLCKYIRHVKQHKALLRSQLSTRERALHEPEKFLLAHLAHNADNAVCWEILSPNLDEAIRVKMQAFIGVTDQFGQIYVARDVASRRQKEKGASY</sequence>
<proteinExistence type="predicted"/>
<gene>
    <name evidence="1" type="ORF">JX265_005263</name>
</gene>
<dbReference type="AlphaFoldDB" id="A0A9Q0ART1"/>
<organism evidence="1 2">
    <name type="scientific">Neoarthrinium moseri</name>
    <dbReference type="NCBI Taxonomy" id="1658444"/>
    <lineage>
        <taxon>Eukaryota</taxon>
        <taxon>Fungi</taxon>
        <taxon>Dikarya</taxon>
        <taxon>Ascomycota</taxon>
        <taxon>Pezizomycotina</taxon>
        <taxon>Sordariomycetes</taxon>
        <taxon>Xylariomycetidae</taxon>
        <taxon>Amphisphaeriales</taxon>
        <taxon>Apiosporaceae</taxon>
        <taxon>Neoarthrinium</taxon>
    </lineage>
</organism>
<protein>
    <submittedName>
        <fullName evidence="1">Uncharacterized protein</fullName>
    </submittedName>
</protein>
<dbReference type="Proteomes" id="UP000829685">
    <property type="component" value="Unassembled WGS sequence"/>
</dbReference>
<keyword evidence="2" id="KW-1185">Reference proteome</keyword>
<accession>A0A9Q0ART1</accession>
<evidence type="ECO:0000313" key="1">
    <source>
        <dbReference type="EMBL" id="KAI1873641.1"/>
    </source>
</evidence>
<reference evidence="1" key="1">
    <citation type="submission" date="2021-03" db="EMBL/GenBank/DDBJ databases">
        <title>Revisited historic fungal species revealed as producer of novel bioactive compounds through whole genome sequencing and comparative genomics.</title>
        <authorList>
            <person name="Vignolle G.A."/>
            <person name="Hochenegger N."/>
            <person name="Mach R.L."/>
            <person name="Mach-Aigner A.R."/>
            <person name="Javad Rahimi M."/>
            <person name="Salim K.A."/>
            <person name="Chan C.M."/>
            <person name="Lim L.B.L."/>
            <person name="Cai F."/>
            <person name="Druzhinina I.S."/>
            <person name="U'Ren J.M."/>
            <person name="Derntl C."/>
        </authorList>
    </citation>
    <scope>NUCLEOTIDE SEQUENCE</scope>
    <source>
        <strain evidence="1">TUCIM 5799</strain>
    </source>
</reference>
<name>A0A9Q0ART1_9PEZI</name>
<dbReference type="EMBL" id="JAFIMR010000010">
    <property type="protein sequence ID" value="KAI1873641.1"/>
    <property type="molecule type" value="Genomic_DNA"/>
</dbReference>
<evidence type="ECO:0000313" key="2">
    <source>
        <dbReference type="Proteomes" id="UP000829685"/>
    </source>
</evidence>